<feature type="transmembrane region" description="Helical" evidence="7">
    <location>
        <begin position="345"/>
        <end position="362"/>
    </location>
</feature>
<feature type="transmembrane region" description="Helical" evidence="7">
    <location>
        <begin position="138"/>
        <end position="158"/>
    </location>
</feature>
<feature type="transmembrane region" description="Helical" evidence="7">
    <location>
        <begin position="250"/>
        <end position="266"/>
    </location>
</feature>
<evidence type="ECO:0000256" key="4">
    <source>
        <dbReference type="ARBA" id="ARBA00022692"/>
    </source>
</evidence>
<feature type="transmembrane region" description="Helical" evidence="7">
    <location>
        <begin position="213"/>
        <end position="238"/>
    </location>
</feature>
<comment type="subcellular location">
    <subcellularLocation>
        <location evidence="1">Cell membrane</location>
        <topology evidence="1">Multi-pass membrane protein</topology>
    </subcellularLocation>
</comment>
<dbReference type="OrthoDB" id="2381825at2"/>
<keyword evidence="5 7" id="KW-1133">Transmembrane helix</keyword>
<sequence>MWKNRNVWLVLGGEFIAGVGLWLGIIGNLEFLQTYVPSDFLKSLILFSGLLAGVMVGPLAGRVIDTYQKKQVLLYAGAGRMFSVVFMLLALKYESIFWMVCFMISIQIAAAFYFPALQATIPLVVAEKELLAMNGIHMNVATMARIFGTAFGGALLVVMSLYSLYIGAMIAYALLFLSTFFLTVKENKISSSSKQETKQGFKEVIPILRNVPIVYIAILLTFVPQLFIGGFNLMVINISELQHDPSIKGWLYTIEGTCFLIGAFIVKRITDDKRFVRWMYVFAIMIAFAHLSLYFADIKIASILSFGLFGMAVGCFFPITATIFQTNIAKEYHGRFFSFKNMLDRVMFQVVLLSSGFLLDTIGLQKMVLIFGALSLFIIFYVSLKKGTIKNRYEQNSA</sequence>
<evidence type="ECO:0000256" key="1">
    <source>
        <dbReference type="ARBA" id="ARBA00004651"/>
    </source>
</evidence>
<dbReference type="GO" id="GO:0022857">
    <property type="term" value="F:transmembrane transporter activity"/>
    <property type="evidence" value="ECO:0007669"/>
    <property type="project" value="InterPro"/>
</dbReference>
<keyword evidence="3" id="KW-1003">Cell membrane</keyword>
<dbReference type="PANTHER" id="PTHR43266:SF7">
    <property type="entry name" value="TRANSPORTER, PUTATIVE-RELATED"/>
    <property type="match status" value="1"/>
</dbReference>
<dbReference type="InterPro" id="IPR011701">
    <property type="entry name" value="MFS"/>
</dbReference>
<evidence type="ECO:0000256" key="6">
    <source>
        <dbReference type="ARBA" id="ARBA00023136"/>
    </source>
</evidence>
<proteinExistence type="predicted"/>
<feature type="transmembrane region" description="Helical" evidence="7">
    <location>
        <begin position="40"/>
        <end position="60"/>
    </location>
</feature>
<protein>
    <submittedName>
        <fullName evidence="8">MFS transporter</fullName>
    </submittedName>
</protein>
<comment type="caution">
    <text evidence="8">The sequence shown here is derived from an EMBL/GenBank/DDBJ whole genome shotgun (WGS) entry which is preliminary data.</text>
</comment>
<evidence type="ECO:0000313" key="8">
    <source>
        <dbReference type="EMBL" id="TCL48410.1"/>
    </source>
</evidence>
<feature type="transmembrane region" description="Helical" evidence="7">
    <location>
        <begin position="96"/>
        <end position="117"/>
    </location>
</feature>
<evidence type="ECO:0000256" key="7">
    <source>
        <dbReference type="SAM" id="Phobius"/>
    </source>
</evidence>
<feature type="transmembrane region" description="Helical" evidence="7">
    <location>
        <begin position="278"/>
        <end position="296"/>
    </location>
</feature>
<accession>A0A4R1QD31</accession>
<dbReference type="Pfam" id="PF07690">
    <property type="entry name" value="MFS_1"/>
    <property type="match status" value="1"/>
</dbReference>
<gene>
    <name evidence="8" type="ORF">EDD69_10940</name>
</gene>
<feature type="transmembrane region" description="Helical" evidence="7">
    <location>
        <begin position="302"/>
        <end position="324"/>
    </location>
</feature>
<keyword evidence="4 7" id="KW-0812">Transmembrane</keyword>
<keyword evidence="2" id="KW-0813">Transport</keyword>
<organism evidence="8 9">
    <name type="scientific">Thermolongibacillus altinsuensis</name>
    <dbReference type="NCBI Taxonomy" id="575256"/>
    <lineage>
        <taxon>Bacteria</taxon>
        <taxon>Bacillati</taxon>
        <taxon>Bacillota</taxon>
        <taxon>Bacilli</taxon>
        <taxon>Bacillales</taxon>
        <taxon>Anoxybacillaceae</taxon>
        <taxon>Thermolongibacillus</taxon>
    </lineage>
</organism>
<dbReference type="InterPro" id="IPR036259">
    <property type="entry name" value="MFS_trans_sf"/>
</dbReference>
<feature type="transmembrane region" description="Helical" evidence="7">
    <location>
        <begin position="7"/>
        <end position="28"/>
    </location>
</feature>
<dbReference type="AlphaFoldDB" id="A0A4R1QD31"/>
<evidence type="ECO:0000256" key="3">
    <source>
        <dbReference type="ARBA" id="ARBA00022475"/>
    </source>
</evidence>
<dbReference type="RefSeq" id="WP_132948736.1">
    <property type="nucleotide sequence ID" value="NZ_SLUL01000009.1"/>
</dbReference>
<dbReference type="CDD" id="cd06173">
    <property type="entry name" value="MFS_MefA_like"/>
    <property type="match status" value="1"/>
</dbReference>
<keyword evidence="9" id="KW-1185">Reference proteome</keyword>
<dbReference type="EMBL" id="SLUL01000009">
    <property type="protein sequence ID" value="TCL48410.1"/>
    <property type="molecule type" value="Genomic_DNA"/>
</dbReference>
<evidence type="ECO:0000313" key="9">
    <source>
        <dbReference type="Proteomes" id="UP000295658"/>
    </source>
</evidence>
<dbReference type="Proteomes" id="UP000295658">
    <property type="component" value="Unassembled WGS sequence"/>
</dbReference>
<feature type="transmembrane region" description="Helical" evidence="7">
    <location>
        <begin position="368"/>
        <end position="384"/>
    </location>
</feature>
<evidence type="ECO:0000256" key="5">
    <source>
        <dbReference type="ARBA" id="ARBA00022989"/>
    </source>
</evidence>
<name>A0A4R1QD31_9BACL</name>
<feature type="transmembrane region" description="Helical" evidence="7">
    <location>
        <begin position="72"/>
        <end position="90"/>
    </location>
</feature>
<dbReference type="GO" id="GO:0005886">
    <property type="term" value="C:plasma membrane"/>
    <property type="evidence" value="ECO:0007669"/>
    <property type="project" value="UniProtKB-SubCell"/>
</dbReference>
<feature type="transmembrane region" description="Helical" evidence="7">
    <location>
        <begin position="164"/>
        <end position="184"/>
    </location>
</feature>
<reference evidence="8 9" key="1">
    <citation type="submission" date="2019-03" db="EMBL/GenBank/DDBJ databases">
        <title>Genomic Encyclopedia of Type Strains, Phase IV (KMG-IV): sequencing the most valuable type-strain genomes for metagenomic binning, comparative biology and taxonomic classification.</title>
        <authorList>
            <person name="Goeker M."/>
        </authorList>
    </citation>
    <scope>NUCLEOTIDE SEQUENCE [LARGE SCALE GENOMIC DNA]</scope>
    <source>
        <strain evidence="8 9">DSM 24979</strain>
    </source>
</reference>
<dbReference type="Gene3D" id="1.20.1250.20">
    <property type="entry name" value="MFS general substrate transporter like domains"/>
    <property type="match status" value="1"/>
</dbReference>
<evidence type="ECO:0000256" key="2">
    <source>
        <dbReference type="ARBA" id="ARBA00022448"/>
    </source>
</evidence>
<dbReference type="PANTHER" id="PTHR43266">
    <property type="entry name" value="MACROLIDE-EFFLUX PROTEIN"/>
    <property type="match status" value="1"/>
</dbReference>
<dbReference type="SUPFAM" id="SSF103473">
    <property type="entry name" value="MFS general substrate transporter"/>
    <property type="match status" value="1"/>
</dbReference>
<keyword evidence="6 7" id="KW-0472">Membrane</keyword>